<dbReference type="InterPro" id="IPR029058">
    <property type="entry name" value="AB_hydrolase_fold"/>
</dbReference>
<feature type="region of interest" description="Disordered" evidence="1">
    <location>
        <begin position="189"/>
        <end position="208"/>
    </location>
</feature>
<name>A0ABS1W5Z1_9ACTN</name>
<evidence type="ECO:0008006" key="4">
    <source>
        <dbReference type="Google" id="ProtNLM"/>
    </source>
</evidence>
<dbReference type="Proteomes" id="UP000598996">
    <property type="component" value="Unassembled WGS sequence"/>
</dbReference>
<reference evidence="2 3" key="1">
    <citation type="submission" date="2021-01" db="EMBL/GenBank/DDBJ databases">
        <title>Actinoplanes sp. nov. LDG1-01 isolated from lichen.</title>
        <authorList>
            <person name="Saeng-In P."/>
            <person name="Phongsopitanun W."/>
            <person name="Kanchanasin P."/>
            <person name="Yuki M."/>
            <person name="Kudo T."/>
            <person name="Ohkuma M."/>
            <person name="Tanasupawat S."/>
        </authorList>
    </citation>
    <scope>NUCLEOTIDE SEQUENCE [LARGE SCALE GENOMIC DNA]</scope>
    <source>
        <strain evidence="2 3">LDG1-01</strain>
    </source>
</reference>
<evidence type="ECO:0000256" key="1">
    <source>
        <dbReference type="SAM" id="MobiDB-lite"/>
    </source>
</evidence>
<sequence>MSVQDQQWRYTIRRPEKPTKKTVIVDFGGPGVPVLAADYLSMFRATAPAIFERYNVIALDEPWSVKEISQPCQDSLSSFYEAVRQATLDEAAKRSAALRDECELQNESRNSWGFDASSYAALLEAVEQKEDLSYVGFIGQSFGSTRLSYLSRSSLRQDLRWAILSRPFPVGASAEELFQARGAAVRQSLKDLRPDQGNPRRAADTSPGATFDRLSAEIELGYLYGDSQDEAAADVFNGVSETLTRLSGQLWQRYGEDEISPAYLAQLDELCNALGPSEVNSIDAVEDVLSAQLMPCRSAGATPTASGSLGSIPLCVSAADDDTVAPGALAKRKLESMSTETMWLDLTSAPHFPTDGVERCLAGLAQRITDTAVN</sequence>
<dbReference type="SUPFAM" id="SSF53474">
    <property type="entry name" value="alpha/beta-Hydrolases"/>
    <property type="match status" value="1"/>
</dbReference>
<proteinExistence type="predicted"/>
<dbReference type="RefSeq" id="WP_203078704.1">
    <property type="nucleotide sequence ID" value="NZ_JAENHO010000027.1"/>
</dbReference>
<evidence type="ECO:0000313" key="3">
    <source>
        <dbReference type="Proteomes" id="UP000598996"/>
    </source>
</evidence>
<gene>
    <name evidence="2" type="ORF">JKJ07_48605</name>
</gene>
<dbReference type="EMBL" id="JAENHO010000027">
    <property type="protein sequence ID" value="MBL7262159.1"/>
    <property type="molecule type" value="Genomic_DNA"/>
</dbReference>
<keyword evidence="3" id="KW-1185">Reference proteome</keyword>
<evidence type="ECO:0000313" key="2">
    <source>
        <dbReference type="EMBL" id="MBL7262159.1"/>
    </source>
</evidence>
<comment type="caution">
    <text evidence="2">The sequence shown here is derived from an EMBL/GenBank/DDBJ whole genome shotgun (WGS) entry which is preliminary data.</text>
</comment>
<accession>A0ABS1W5Z1</accession>
<dbReference type="Gene3D" id="3.40.50.1820">
    <property type="entry name" value="alpha/beta hydrolase"/>
    <property type="match status" value="1"/>
</dbReference>
<organism evidence="2 3">
    <name type="scientific">Paractinoplanes lichenicola</name>
    <dbReference type="NCBI Taxonomy" id="2802976"/>
    <lineage>
        <taxon>Bacteria</taxon>
        <taxon>Bacillati</taxon>
        <taxon>Actinomycetota</taxon>
        <taxon>Actinomycetes</taxon>
        <taxon>Micromonosporales</taxon>
        <taxon>Micromonosporaceae</taxon>
        <taxon>Paractinoplanes</taxon>
    </lineage>
</organism>
<protein>
    <recommendedName>
        <fullName evidence="4">Alpha/beta hydrolase</fullName>
    </recommendedName>
</protein>